<accession>A0A0H2XMZ9</accession>
<dbReference type="EMBL" id="CP000378">
    <property type="protein sequence ID" value="ABF75280.1"/>
    <property type="molecule type" value="Genomic_DNA"/>
</dbReference>
<protein>
    <submittedName>
        <fullName evidence="1">Uncharacterized protein</fullName>
    </submittedName>
</protein>
<proteinExistence type="predicted"/>
<gene>
    <name evidence="1" type="ordered locus">Bcen_0368</name>
</gene>
<dbReference type="HOGENOM" id="CLU_2033666_0_0_4"/>
<evidence type="ECO:0000313" key="1">
    <source>
        <dbReference type="EMBL" id="ABF75280.1"/>
    </source>
</evidence>
<dbReference type="AlphaFoldDB" id="A0A0H2XMZ9"/>
<reference evidence="1" key="1">
    <citation type="submission" date="2006-05" db="EMBL/GenBank/DDBJ databases">
        <title>Complete sequence of chromosome 1 of Burkholderia cenocepacia AU 1054.</title>
        <authorList>
            <consortium name="US DOE Joint Genome Institute"/>
            <person name="Copeland A."/>
            <person name="Lucas S."/>
            <person name="Lapidus A."/>
            <person name="Barry K."/>
            <person name="Detter J.C."/>
            <person name="Glavina del Rio T."/>
            <person name="Hammon N."/>
            <person name="Israni S."/>
            <person name="Dalin E."/>
            <person name="Tice H."/>
            <person name="Pitluck S."/>
            <person name="Chain P."/>
            <person name="Malfatti S."/>
            <person name="Shin M."/>
            <person name="Vergez L."/>
            <person name="Schmutz J."/>
            <person name="Larimer F."/>
            <person name="Land M."/>
            <person name="Hauser L."/>
            <person name="Kyrpides N."/>
            <person name="Lykidis A."/>
            <person name="LiPuma J.J."/>
            <person name="Konstantinidis K."/>
            <person name="Tiedje J.M."/>
            <person name="Richardson P."/>
        </authorList>
    </citation>
    <scope>NUCLEOTIDE SEQUENCE [LARGE SCALE GENOMIC DNA]</scope>
    <source>
        <strain evidence="1">AU 1054</strain>
    </source>
</reference>
<sequence>MRFQPPARAGGNALASQFFILLSGLSKSTQLEMSCVIDKKENRAIKENQQIRDLSMHFHIAEMRNGQSAMAVWGLIVPACFDVTRNVPEHVTAGLANVTLHPLSGGLFHQTIRAPQFRNFA</sequence>
<organism evidence="1">
    <name type="scientific">Burkholderia orbicola (strain AU 1054)</name>
    <dbReference type="NCBI Taxonomy" id="331271"/>
    <lineage>
        <taxon>Bacteria</taxon>
        <taxon>Pseudomonadati</taxon>
        <taxon>Pseudomonadota</taxon>
        <taxon>Betaproteobacteria</taxon>
        <taxon>Burkholderiales</taxon>
        <taxon>Burkholderiaceae</taxon>
        <taxon>Burkholderia</taxon>
        <taxon>Burkholderia cepacia complex</taxon>
        <taxon>Burkholderia orbicola</taxon>
    </lineage>
</organism>
<name>A0A0H2XMZ9_BURO1</name>